<dbReference type="Proteomes" id="UP000439903">
    <property type="component" value="Unassembled WGS sequence"/>
</dbReference>
<organism evidence="1 2">
    <name type="scientific">Gigaspora margarita</name>
    <dbReference type="NCBI Taxonomy" id="4874"/>
    <lineage>
        <taxon>Eukaryota</taxon>
        <taxon>Fungi</taxon>
        <taxon>Fungi incertae sedis</taxon>
        <taxon>Mucoromycota</taxon>
        <taxon>Glomeromycotina</taxon>
        <taxon>Glomeromycetes</taxon>
        <taxon>Diversisporales</taxon>
        <taxon>Gigasporaceae</taxon>
        <taxon>Gigaspora</taxon>
    </lineage>
</organism>
<keyword evidence="2" id="KW-1185">Reference proteome</keyword>
<reference evidence="1 2" key="1">
    <citation type="journal article" date="2019" name="Environ. Microbiol.">
        <title>At the nexus of three kingdoms: the genome of the mycorrhizal fungus Gigaspora margarita provides insights into plant, endobacterial and fungal interactions.</title>
        <authorList>
            <person name="Venice F."/>
            <person name="Ghignone S."/>
            <person name="Salvioli di Fossalunga A."/>
            <person name="Amselem J."/>
            <person name="Novero M."/>
            <person name="Xianan X."/>
            <person name="Sedzielewska Toro K."/>
            <person name="Morin E."/>
            <person name="Lipzen A."/>
            <person name="Grigoriev I.V."/>
            <person name="Henrissat B."/>
            <person name="Martin F.M."/>
            <person name="Bonfante P."/>
        </authorList>
    </citation>
    <scope>NUCLEOTIDE SEQUENCE [LARGE SCALE GENOMIC DNA]</scope>
    <source>
        <strain evidence="1 2">BEG34</strain>
    </source>
</reference>
<accession>A0A8H4AT92</accession>
<comment type="caution">
    <text evidence="1">The sequence shown here is derived from an EMBL/GenBank/DDBJ whole genome shotgun (WGS) entry which is preliminary data.</text>
</comment>
<dbReference type="OrthoDB" id="2414311at2759"/>
<protein>
    <submittedName>
        <fullName evidence="1">Uncharacterized protein</fullName>
    </submittedName>
</protein>
<name>A0A8H4AT92_GIGMA</name>
<evidence type="ECO:0000313" key="1">
    <source>
        <dbReference type="EMBL" id="KAF0530136.1"/>
    </source>
</evidence>
<gene>
    <name evidence="1" type="ORF">F8M41_012378</name>
</gene>
<proteinExistence type="predicted"/>
<dbReference type="EMBL" id="WTPW01000252">
    <property type="protein sequence ID" value="KAF0530136.1"/>
    <property type="molecule type" value="Genomic_DNA"/>
</dbReference>
<sequence>MSNDSITIDNDNDNIDKYVILRPLTPQNFLFQMNKSLLNSSANQSETKKSQTLVDDNYSTIYVVRVKGQRKFYHIYKILSLGLYPLVVQKTQCNSMNSTIYQIPDSYSVSLTIFKIQIKCNTQYQSNSLKLGKCSSNLSGVALFRFDLDCLEKKYDQLKNSNNSLLMNQRKPLKELSPSQINRRIKSLAIDIKNNIQSLFLKHNATSLNIEKVNIRHNDDIIELNFQPLVKNSISNKYLDSIVYACDDSLISRDNLR</sequence>
<dbReference type="AlphaFoldDB" id="A0A8H4AT92"/>
<evidence type="ECO:0000313" key="2">
    <source>
        <dbReference type="Proteomes" id="UP000439903"/>
    </source>
</evidence>